<evidence type="ECO:0000313" key="3">
    <source>
        <dbReference type="EMBL" id="CAK9045349.1"/>
    </source>
</evidence>
<dbReference type="SMART" id="SM00612">
    <property type="entry name" value="Kelch"/>
    <property type="match status" value="3"/>
</dbReference>
<keyword evidence="1" id="KW-0880">Kelch repeat</keyword>
<evidence type="ECO:0000313" key="4">
    <source>
        <dbReference type="Proteomes" id="UP001642464"/>
    </source>
</evidence>
<evidence type="ECO:0000256" key="2">
    <source>
        <dbReference type="ARBA" id="ARBA00022737"/>
    </source>
</evidence>
<protein>
    <submittedName>
        <fullName evidence="3">Kelch-like protein 18</fullName>
    </submittedName>
</protein>
<dbReference type="InterPro" id="IPR015915">
    <property type="entry name" value="Kelch-typ_b-propeller"/>
</dbReference>
<dbReference type="EMBL" id="CAXAMM010019291">
    <property type="protein sequence ID" value="CAK9045349.1"/>
    <property type="molecule type" value="Genomic_DNA"/>
</dbReference>
<sequence>MSSTSLPCLSATAVDLFEMQITLTTLCKCLHACGQIPRQAFLQELHKERFEAMRRTYPGAMTATFQKAVQSEHILTQCVEYGGQMLALELFHTCKALSLGLKSNPQLLPGIFLGFSQKMWEWHPVPGTLRLNAAPARDLTLCQPAQTQSRDTLFRCGGGFGGTLRRMTSAAFTFHKTTGKWESMPSMQKKREGHSAAVLGGKLYVCGGLNDEFAQDCSGEESVHGSVECYDPGTGSWTQMSRMLSRRFHHASCAFQGRLIVSGGISPDKAGGEGLLNSVESFQPSERRWTHMPSMLQERARHLMTSSSEFLFAYGGAQAPTMECFDPMKCLWVRLQCHEASLSCIALTACFGSLYILSRETALETEAIVAPVMLRFDPASGMWKHMHLTCIGI</sequence>
<gene>
    <name evidence="3" type="ORF">SCF082_LOCUS25627</name>
</gene>
<dbReference type="SUPFAM" id="SSF117281">
    <property type="entry name" value="Kelch motif"/>
    <property type="match status" value="1"/>
</dbReference>
<dbReference type="InterPro" id="IPR006652">
    <property type="entry name" value="Kelch_1"/>
</dbReference>
<dbReference type="Gene3D" id="2.120.10.80">
    <property type="entry name" value="Kelch-type beta propeller"/>
    <property type="match status" value="1"/>
</dbReference>
<proteinExistence type="predicted"/>
<dbReference type="Proteomes" id="UP001642464">
    <property type="component" value="Unassembled WGS sequence"/>
</dbReference>
<dbReference type="PANTHER" id="PTHR45632:SF3">
    <property type="entry name" value="KELCH-LIKE PROTEIN 32"/>
    <property type="match status" value="1"/>
</dbReference>
<evidence type="ECO:0000256" key="1">
    <source>
        <dbReference type="ARBA" id="ARBA00022441"/>
    </source>
</evidence>
<accession>A0ABP0M3L2</accession>
<organism evidence="3 4">
    <name type="scientific">Durusdinium trenchii</name>
    <dbReference type="NCBI Taxonomy" id="1381693"/>
    <lineage>
        <taxon>Eukaryota</taxon>
        <taxon>Sar</taxon>
        <taxon>Alveolata</taxon>
        <taxon>Dinophyceae</taxon>
        <taxon>Suessiales</taxon>
        <taxon>Symbiodiniaceae</taxon>
        <taxon>Durusdinium</taxon>
    </lineage>
</organism>
<keyword evidence="2" id="KW-0677">Repeat</keyword>
<keyword evidence="4" id="KW-1185">Reference proteome</keyword>
<dbReference type="Pfam" id="PF24681">
    <property type="entry name" value="Kelch_KLHDC2_KLHL20_DRC7"/>
    <property type="match status" value="1"/>
</dbReference>
<dbReference type="PANTHER" id="PTHR45632">
    <property type="entry name" value="LD33804P"/>
    <property type="match status" value="1"/>
</dbReference>
<comment type="caution">
    <text evidence="3">The sequence shown here is derived from an EMBL/GenBank/DDBJ whole genome shotgun (WGS) entry which is preliminary data.</text>
</comment>
<name>A0ABP0M3L2_9DINO</name>
<reference evidence="3 4" key="1">
    <citation type="submission" date="2024-02" db="EMBL/GenBank/DDBJ databases">
        <authorList>
            <person name="Chen Y."/>
            <person name="Shah S."/>
            <person name="Dougan E. K."/>
            <person name="Thang M."/>
            <person name="Chan C."/>
        </authorList>
    </citation>
    <scope>NUCLEOTIDE SEQUENCE [LARGE SCALE GENOMIC DNA]</scope>
</reference>